<accession>A0AAU7DSE1</accession>
<feature type="transmembrane region" description="Helical" evidence="2">
    <location>
        <begin position="453"/>
        <end position="473"/>
    </location>
</feature>
<feature type="region of interest" description="Disordered" evidence="1">
    <location>
        <begin position="1"/>
        <end position="83"/>
    </location>
</feature>
<proteinExistence type="predicted"/>
<keyword evidence="2" id="KW-1133">Transmembrane helix</keyword>
<dbReference type="PANTHER" id="PTHR37826:SF3">
    <property type="entry name" value="J DOMAIN-CONTAINING PROTEIN"/>
    <property type="match status" value="1"/>
</dbReference>
<name>A0AAU7DSE1_9MICO</name>
<gene>
    <name evidence="3" type="ORF">V5R04_11565</name>
</gene>
<evidence type="ECO:0000256" key="2">
    <source>
        <dbReference type="SAM" id="Phobius"/>
    </source>
</evidence>
<feature type="compositionally biased region" description="Basic and acidic residues" evidence="1">
    <location>
        <begin position="53"/>
        <end position="70"/>
    </location>
</feature>
<dbReference type="PANTHER" id="PTHR37826">
    <property type="entry name" value="FLOTILLIN BAND_7_5 DOMAIN PROTEIN"/>
    <property type="match status" value="1"/>
</dbReference>
<feature type="compositionally biased region" description="Polar residues" evidence="1">
    <location>
        <begin position="18"/>
        <end position="28"/>
    </location>
</feature>
<keyword evidence="2" id="KW-0472">Membrane</keyword>
<keyword evidence="2" id="KW-0812">Transmembrane</keyword>
<dbReference type="AlphaFoldDB" id="A0AAU7DSE1"/>
<evidence type="ECO:0000256" key="1">
    <source>
        <dbReference type="SAM" id="MobiDB-lite"/>
    </source>
</evidence>
<evidence type="ECO:0000313" key="3">
    <source>
        <dbReference type="EMBL" id="XBH20854.1"/>
    </source>
</evidence>
<dbReference type="EMBL" id="CP146203">
    <property type="protein sequence ID" value="XBH20854.1"/>
    <property type="molecule type" value="Genomic_DNA"/>
</dbReference>
<protein>
    <submittedName>
        <fullName evidence="3">TFIIB-type zinc ribbon-containing protein</fullName>
    </submittedName>
</protein>
<reference evidence="3" key="1">
    <citation type="submission" date="2024-02" db="EMBL/GenBank/DDBJ databases">
        <title>Tomenella chthoni gen. nov. sp. nov., a member of the family Jonesiaceae isolated from bat guano.</title>
        <authorList>
            <person name="Miller S.L."/>
            <person name="King J."/>
            <person name="Sankaranarayanan K."/>
            <person name="Lawson P.A."/>
        </authorList>
    </citation>
    <scope>NUCLEOTIDE SEQUENCE</scope>
    <source>
        <strain evidence="3">BS-20</strain>
    </source>
</reference>
<organism evidence="3">
    <name type="scientific">Jonesiaceae bacterium BS-20</name>
    <dbReference type="NCBI Taxonomy" id="3120821"/>
    <lineage>
        <taxon>Bacteria</taxon>
        <taxon>Bacillati</taxon>
        <taxon>Actinomycetota</taxon>
        <taxon>Actinomycetes</taxon>
        <taxon>Micrococcales</taxon>
        <taxon>Jonesiaceae</taxon>
    </lineage>
</organism>
<sequence>MTDPHMGPIVPPTPPQPSSHQEYTTSEPYTPPVPYGHPDYQDIPVAETGPEAFEDKTWQDVKDARTEEKNSGYASGEAPNVEYEQHDGPAVIQTHSTAESGLSKCPKCGSTEISLSVESGMLRCHFCRFEWQEESAVDVFRLNTPISQLRGITIGSGSAPIVPDVSEVMSFKCSACGAEVVVDTAHAMQSRCHWCRNTLSVNQQVPNGAVPDAVLPFSLPKQVAVKKISDFVTKRNFFANRKFQADFNAENVIGVYLPYMIVDVNAKLYMAGVGEHQTRRYTVGSDKNQRTVYDADVYQVQREFDYYVDDLTLESASDKLDVNVTQNTNNIVNSVLPFDTENIVRFNANYLAGFSSQRRDTDVDRMMNLVLKQAQDIGRYQAKSTIRFYDRGVRWEQERFDPVGQRWISAYLPIWLYSYYEKKSGGKELLHYIAVNGRTGETMGSIPINMPKLWVATGIAQVLGTITTFILALGF</sequence>